<comment type="caution">
    <text evidence="7">The sequence shown here is derived from an EMBL/GenBank/DDBJ whole genome shotgun (WGS) entry which is preliminary data.</text>
</comment>
<gene>
    <name evidence="7" type="ORF">O6P43_021721</name>
</gene>
<dbReference type="GO" id="GO:0016567">
    <property type="term" value="P:protein ubiquitination"/>
    <property type="evidence" value="ECO:0007669"/>
    <property type="project" value="UniProtKB-UniRule"/>
</dbReference>
<evidence type="ECO:0000259" key="6">
    <source>
        <dbReference type="Pfam" id="PF03931"/>
    </source>
</evidence>
<dbReference type="InterPro" id="IPR016072">
    <property type="entry name" value="Skp1_comp_dimer"/>
</dbReference>
<evidence type="ECO:0000256" key="1">
    <source>
        <dbReference type="ARBA" id="ARBA00004906"/>
    </source>
</evidence>
<dbReference type="InterPro" id="IPR016073">
    <property type="entry name" value="Skp1_comp_POZ"/>
</dbReference>
<dbReference type="GO" id="GO:0009867">
    <property type="term" value="P:jasmonic acid mediated signaling pathway"/>
    <property type="evidence" value="ECO:0007669"/>
    <property type="project" value="UniProtKB-ARBA"/>
</dbReference>
<dbReference type="EMBL" id="JARAOO010000009">
    <property type="protein sequence ID" value="KAJ7955071.1"/>
    <property type="molecule type" value="Genomic_DNA"/>
</dbReference>
<dbReference type="InterPro" id="IPR036296">
    <property type="entry name" value="SKP1-like_dim_sf"/>
</dbReference>
<dbReference type="InterPro" id="IPR016897">
    <property type="entry name" value="SKP1"/>
</dbReference>
<keyword evidence="3 4" id="KW-0833">Ubl conjugation pathway</keyword>
<dbReference type="KEGG" id="qsa:O6P43_021721"/>
<dbReference type="Pfam" id="PF03931">
    <property type="entry name" value="Skp1_POZ"/>
    <property type="match status" value="1"/>
</dbReference>
<reference evidence="7" key="1">
    <citation type="journal article" date="2023" name="Science">
        <title>Elucidation of the pathway for biosynthesis of saponin adjuvants from the soapbark tree.</title>
        <authorList>
            <person name="Reed J."/>
            <person name="Orme A."/>
            <person name="El-Demerdash A."/>
            <person name="Owen C."/>
            <person name="Martin L.B.B."/>
            <person name="Misra R.C."/>
            <person name="Kikuchi S."/>
            <person name="Rejzek M."/>
            <person name="Martin A.C."/>
            <person name="Harkess A."/>
            <person name="Leebens-Mack J."/>
            <person name="Louveau T."/>
            <person name="Stephenson M.J."/>
            <person name="Osbourn A."/>
        </authorList>
    </citation>
    <scope>NUCLEOTIDE SEQUENCE</scope>
    <source>
        <strain evidence="7">S10</strain>
    </source>
</reference>
<feature type="domain" description="SKP1 component POZ" evidence="6">
    <location>
        <begin position="4"/>
        <end position="63"/>
    </location>
</feature>
<feature type="domain" description="SKP1 component dimerisation" evidence="5">
    <location>
        <begin position="105"/>
        <end position="146"/>
    </location>
</feature>
<dbReference type="PIRSF" id="PIRSF028729">
    <property type="entry name" value="E3_ubiquit_lig_SCF_Skp"/>
    <property type="match status" value="1"/>
</dbReference>
<dbReference type="InterPro" id="IPR001232">
    <property type="entry name" value="SKP1-like"/>
</dbReference>
<dbReference type="AlphaFoldDB" id="A0AAD7LBI4"/>
<dbReference type="SUPFAM" id="SSF54695">
    <property type="entry name" value="POZ domain"/>
    <property type="match status" value="1"/>
</dbReference>
<evidence type="ECO:0000259" key="5">
    <source>
        <dbReference type="Pfam" id="PF01466"/>
    </source>
</evidence>
<dbReference type="Gene3D" id="3.30.710.10">
    <property type="entry name" value="Potassium Channel Kv1.1, Chain A"/>
    <property type="match status" value="1"/>
</dbReference>
<comment type="function">
    <text evidence="4">Involved in ubiquitination and subsequent proteasomal degradation of target proteins. Together with CUL1, RBX1 and a F-box protein, it forms a SCF E3 ubiquitin ligase complex. The functional specificity of this complex depends on the type of F-box protein. In the SCF complex, it serves as an adapter that links the F-box protein to CUL1.</text>
</comment>
<proteinExistence type="inferred from homology"/>
<sequence length="152" mass="17237">MSLKKITLKCSDGEAFDVDEAVALQSETIKLMIEENCADNSIPLSLVKSKILAKVIEYCKKHVEATDLEDRFSNYYLMDWDSDFVKVDYTTLFDLLLTANYLNIKSLLDLAAQAVADIIQGKSPDFIREFFNIKCKNEFASEENQDVCSPVD</sequence>
<evidence type="ECO:0000256" key="4">
    <source>
        <dbReference type="PIRNR" id="PIRNR028729"/>
    </source>
</evidence>
<dbReference type="GO" id="GO:0006511">
    <property type="term" value="P:ubiquitin-dependent protein catabolic process"/>
    <property type="evidence" value="ECO:0007669"/>
    <property type="project" value="InterPro"/>
</dbReference>
<comment type="subunit">
    <text evidence="4">Part of a SCF (SKP1-cullin-F-box) protein ligase complex.</text>
</comment>
<organism evidence="7 8">
    <name type="scientific">Quillaja saponaria</name>
    <name type="common">Soap bark tree</name>
    <dbReference type="NCBI Taxonomy" id="32244"/>
    <lineage>
        <taxon>Eukaryota</taxon>
        <taxon>Viridiplantae</taxon>
        <taxon>Streptophyta</taxon>
        <taxon>Embryophyta</taxon>
        <taxon>Tracheophyta</taxon>
        <taxon>Spermatophyta</taxon>
        <taxon>Magnoliopsida</taxon>
        <taxon>eudicotyledons</taxon>
        <taxon>Gunneridae</taxon>
        <taxon>Pentapetalae</taxon>
        <taxon>rosids</taxon>
        <taxon>fabids</taxon>
        <taxon>Fabales</taxon>
        <taxon>Quillajaceae</taxon>
        <taxon>Quillaja</taxon>
    </lineage>
</organism>
<protein>
    <recommendedName>
        <fullName evidence="4">SKP1-like protein</fullName>
    </recommendedName>
</protein>
<dbReference type="InterPro" id="IPR011333">
    <property type="entry name" value="SKP1/BTB/POZ_sf"/>
</dbReference>
<keyword evidence="8" id="KW-1185">Reference proteome</keyword>
<dbReference type="SMART" id="SM00512">
    <property type="entry name" value="Skp1"/>
    <property type="match status" value="1"/>
</dbReference>
<dbReference type="PANTHER" id="PTHR11165">
    <property type="entry name" value="SKP1"/>
    <property type="match status" value="1"/>
</dbReference>
<dbReference type="CDD" id="cd18322">
    <property type="entry name" value="BTB_POZ_SKP1"/>
    <property type="match status" value="1"/>
</dbReference>
<evidence type="ECO:0000256" key="3">
    <source>
        <dbReference type="ARBA" id="ARBA00022786"/>
    </source>
</evidence>
<evidence type="ECO:0000256" key="2">
    <source>
        <dbReference type="ARBA" id="ARBA00009993"/>
    </source>
</evidence>
<name>A0AAD7LBI4_QUISA</name>
<comment type="similarity">
    <text evidence="2 4">Belongs to the SKP1 family.</text>
</comment>
<comment type="pathway">
    <text evidence="1 4">Protein modification; protein ubiquitination.</text>
</comment>
<accession>A0AAD7LBI4</accession>
<dbReference type="Proteomes" id="UP001163823">
    <property type="component" value="Chromosome 9"/>
</dbReference>
<dbReference type="Pfam" id="PF01466">
    <property type="entry name" value="Skp1"/>
    <property type="match status" value="1"/>
</dbReference>
<dbReference type="SUPFAM" id="SSF81382">
    <property type="entry name" value="Skp1 dimerisation domain-like"/>
    <property type="match status" value="1"/>
</dbReference>
<evidence type="ECO:0000313" key="8">
    <source>
        <dbReference type="Proteomes" id="UP001163823"/>
    </source>
</evidence>
<evidence type="ECO:0000313" key="7">
    <source>
        <dbReference type="EMBL" id="KAJ7955071.1"/>
    </source>
</evidence>